<dbReference type="InterPro" id="IPR001865">
    <property type="entry name" value="Ribosomal_uS2"/>
</dbReference>
<proteinExistence type="inferred from homology"/>
<dbReference type="Proteomes" id="UP000828390">
    <property type="component" value="Unassembled WGS sequence"/>
</dbReference>
<dbReference type="PANTHER" id="PTHR12534:SF0">
    <property type="entry name" value="SMALL RIBOSOMAL SUBUNIT PROTEIN US2M"/>
    <property type="match status" value="1"/>
</dbReference>
<dbReference type="GO" id="GO:0005763">
    <property type="term" value="C:mitochondrial small ribosomal subunit"/>
    <property type="evidence" value="ECO:0007669"/>
    <property type="project" value="TreeGrafter"/>
</dbReference>
<sequence length="252" mass="28855">MSGSHSRNLPAFRLLSTTRKYLSNILNLSQSNESGNVNDRLQQQDPLDHQDYFQVRDLVSLETMFESQCHYGHHQDCRNEYMTPYLFGTRCNIDIIDLEKTVPLFQDALNVLAHVVYRGGIVLFVSRQKMTMHRVEHMAKHVGEFAHCRQWNSGVFTNTEQIVGFPTRLPDLCVFLHSQTSAVMPHPGLVDCAKLLIPTIGIVDSNCDPRLVSYPIPANDDSFLSIIYYLKVFENTVKLAKQKRQDDLLAEK</sequence>
<gene>
    <name evidence="2" type="ORF">DPMN_154741</name>
</gene>
<dbReference type="PANTHER" id="PTHR12534">
    <property type="entry name" value="30S RIBOSOMAL PROTEIN S2 PROKARYOTIC AND ORGANELLAR"/>
    <property type="match status" value="1"/>
</dbReference>
<dbReference type="InterPro" id="IPR005706">
    <property type="entry name" value="Ribosomal_uS2_bac/mit/plastid"/>
</dbReference>
<comment type="similarity">
    <text evidence="1">Belongs to the universal ribosomal protein uS2 family.</text>
</comment>
<dbReference type="GO" id="GO:0006412">
    <property type="term" value="P:translation"/>
    <property type="evidence" value="ECO:0007669"/>
    <property type="project" value="InterPro"/>
</dbReference>
<evidence type="ECO:0000256" key="1">
    <source>
        <dbReference type="ARBA" id="ARBA00006242"/>
    </source>
</evidence>
<protein>
    <recommendedName>
        <fullName evidence="4">Mitochondrial ribosomal protein S2</fullName>
    </recommendedName>
</protein>
<dbReference type="HAMAP" id="MF_00291_B">
    <property type="entry name" value="Ribosomal_uS2_B"/>
    <property type="match status" value="1"/>
</dbReference>
<keyword evidence="3" id="KW-1185">Reference proteome</keyword>
<accession>A0A9D4J605</accession>
<dbReference type="Pfam" id="PF00318">
    <property type="entry name" value="Ribosomal_S2"/>
    <property type="match status" value="2"/>
</dbReference>
<evidence type="ECO:0008006" key="4">
    <source>
        <dbReference type="Google" id="ProtNLM"/>
    </source>
</evidence>
<dbReference type="InterPro" id="IPR023591">
    <property type="entry name" value="Ribosomal_uS2_flav_dom_sf"/>
</dbReference>
<name>A0A9D4J605_DREPO</name>
<dbReference type="AlphaFoldDB" id="A0A9D4J605"/>
<reference evidence="2" key="1">
    <citation type="journal article" date="2019" name="bioRxiv">
        <title>The Genome of the Zebra Mussel, Dreissena polymorpha: A Resource for Invasive Species Research.</title>
        <authorList>
            <person name="McCartney M.A."/>
            <person name="Auch B."/>
            <person name="Kono T."/>
            <person name="Mallez S."/>
            <person name="Zhang Y."/>
            <person name="Obille A."/>
            <person name="Becker A."/>
            <person name="Abrahante J.E."/>
            <person name="Garbe J."/>
            <person name="Badalamenti J.P."/>
            <person name="Herman A."/>
            <person name="Mangelson H."/>
            <person name="Liachko I."/>
            <person name="Sullivan S."/>
            <person name="Sone E.D."/>
            <person name="Koren S."/>
            <person name="Silverstein K.A.T."/>
            <person name="Beckman K.B."/>
            <person name="Gohl D.M."/>
        </authorList>
    </citation>
    <scope>NUCLEOTIDE SEQUENCE</scope>
    <source>
        <strain evidence="2">Duluth1</strain>
        <tissue evidence="2">Whole animal</tissue>
    </source>
</reference>
<dbReference type="PRINTS" id="PR00395">
    <property type="entry name" value="RIBOSOMALS2"/>
</dbReference>
<dbReference type="GO" id="GO:0003735">
    <property type="term" value="F:structural constituent of ribosome"/>
    <property type="evidence" value="ECO:0007669"/>
    <property type="project" value="InterPro"/>
</dbReference>
<dbReference type="SUPFAM" id="SSF52313">
    <property type="entry name" value="Ribosomal protein S2"/>
    <property type="match status" value="1"/>
</dbReference>
<dbReference type="Gene3D" id="3.40.50.10490">
    <property type="entry name" value="Glucose-6-phosphate isomerase like protein, domain 1"/>
    <property type="match status" value="1"/>
</dbReference>
<evidence type="ECO:0000313" key="3">
    <source>
        <dbReference type="Proteomes" id="UP000828390"/>
    </source>
</evidence>
<dbReference type="EMBL" id="JAIWYP010000007">
    <property type="protein sequence ID" value="KAH3801096.1"/>
    <property type="molecule type" value="Genomic_DNA"/>
</dbReference>
<evidence type="ECO:0000313" key="2">
    <source>
        <dbReference type="EMBL" id="KAH3801096.1"/>
    </source>
</evidence>
<comment type="caution">
    <text evidence="2">The sequence shown here is derived from an EMBL/GenBank/DDBJ whole genome shotgun (WGS) entry which is preliminary data.</text>
</comment>
<dbReference type="CDD" id="cd01425">
    <property type="entry name" value="RPS2"/>
    <property type="match status" value="1"/>
</dbReference>
<reference evidence="2" key="2">
    <citation type="submission" date="2020-11" db="EMBL/GenBank/DDBJ databases">
        <authorList>
            <person name="McCartney M.A."/>
            <person name="Auch B."/>
            <person name="Kono T."/>
            <person name="Mallez S."/>
            <person name="Becker A."/>
            <person name="Gohl D.M."/>
            <person name="Silverstein K.A.T."/>
            <person name="Koren S."/>
            <person name="Bechman K.B."/>
            <person name="Herman A."/>
            <person name="Abrahante J.E."/>
            <person name="Garbe J."/>
        </authorList>
    </citation>
    <scope>NUCLEOTIDE SEQUENCE</scope>
    <source>
        <strain evidence="2">Duluth1</strain>
        <tissue evidence="2">Whole animal</tissue>
    </source>
</reference>
<organism evidence="2 3">
    <name type="scientific">Dreissena polymorpha</name>
    <name type="common">Zebra mussel</name>
    <name type="synonym">Mytilus polymorpha</name>
    <dbReference type="NCBI Taxonomy" id="45954"/>
    <lineage>
        <taxon>Eukaryota</taxon>
        <taxon>Metazoa</taxon>
        <taxon>Spiralia</taxon>
        <taxon>Lophotrochozoa</taxon>
        <taxon>Mollusca</taxon>
        <taxon>Bivalvia</taxon>
        <taxon>Autobranchia</taxon>
        <taxon>Heteroconchia</taxon>
        <taxon>Euheterodonta</taxon>
        <taxon>Imparidentia</taxon>
        <taxon>Neoheterodontei</taxon>
        <taxon>Myida</taxon>
        <taxon>Dreissenoidea</taxon>
        <taxon>Dreissenidae</taxon>
        <taxon>Dreissena</taxon>
    </lineage>
</organism>